<keyword evidence="1" id="KW-0472">Membrane</keyword>
<dbReference type="EMBL" id="JBHSOW010000098">
    <property type="protein sequence ID" value="MFC5652523.1"/>
    <property type="molecule type" value="Genomic_DNA"/>
</dbReference>
<evidence type="ECO:0000313" key="2">
    <source>
        <dbReference type="EMBL" id="MFC5652523.1"/>
    </source>
</evidence>
<feature type="transmembrane region" description="Helical" evidence="1">
    <location>
        <begin position="17"/>
        <end position="34"/>
    </location>
</feature>
<keyword evidence="1" id="KW-0812">Transmembrane</keyword>
<keyword evidence="3" id="KW-1185">Reference proteome</keyword>
<gene>
    <name evidence="2" type="ORF">ACFPYJ_26070</name>
</gene>
<evidence type="ECO:0008006" key="4">
    <source>
        <dbReference type="Google" id="ProtNLM"/>
    </source>
</evidence>
<keyword evidence="1" id="KW-1133">Transmembrane helix</keyword>
<comment type="caution">
    <text evidence="2">The sequence shown here is derived from an EMBL/GenBank/DDBJ whole genome shotgun (WGS) entry which is preliminary data.</text>
</comment>
<dbReference type="RefSeq" id="WP_379191163.1">
    <property type="nucleotide sequence ID" value="NZ_JBHSOW010000098.1"/>
</dbReference>
<sequence>MLNLTLSRLFRLQDERLLIFPLALINLFLSIVLYDSEIKWGNVWPLWNGIANFAPLLLLTLIALIKGPDKKSKAVGE</sequence>
<evidence type="ECO:0000313" key="3">
    <source>
        <dbReference type="Proteomes" id="UP001596047"/>
    </source>
</evidence>
<protein>
    <recommendedName>
        <fullName evidence="4">Holin</fullName>
    </recommendedName>
</protein>
<dbReference type="Proteomes" id="UP001596047">
    <property type="component" value="Unassembled WGS sequence"/>
</dbReference>
<accession>A0ABW0W4B9</accession>
<reference evidence="3" key="1">
    <citation type="journal article" date="2019" name="Int. J. Syst. Evol. Microbiol.">
        <title>The Global Catalogue of Microorganisms (GCM) 10K type strain sequencing project: providing services to taxonomists for standard genome sequencing and annotation.</title>
        <authorList>
            <consortium name="The Broad Institute Genomics Platform"/>
            <consortium name="The Broad Institute Genome Sequencing Center for Infectious Disease"/>
            <person name="Wu L."/>
            <person name="Ma J."/>
        </authorList>
    </citation>
    <scope>NUCLEOTIDE SEQUENCE [LARGE SCALE GENOMIC DNA]</scope>
    <source>
        <strain evidence="3">CGMCC 1.3240</strain>
    </source>
</reference>
<organism evidence="2 3">
    <name type="scientific">Paenibacillus solisilvae</name>
    <dbReference type="NCBI Taxonomy" id="2486751"/>
    <lineage>
        <taxon>Bacteria</taxon>
        <taxon>Bacillati</taxon>
        <taxon>Bacillota</taxon>
        <taxon>Bacilli</taxon>
        <taxon>Bacillales</taxon>
        <taxon>Paenibacillaceae</taxon>
        <taxon>Paenibacillus</taxon>
    </lineage>
</organism>
<proteinExistence type="predicted"/>
<feature type="transmembrane region" description="Helical" evidence="1">
    <location>
        <begin position="46"/>
        <end position="65"/>
    </location>
</feature>
<name>A0ABW0W4B9_9BACL</name>
<evidence type="ECO:0000256" key="1">
    <source>
        <dbReference type="SAM" id="Phobius"/>
    </source>
</evidence>